<evidence type="ECO:0000256" key="9">
    <source>
        <dbReference type="RuleBase" id="RU003357"/>
    </source>
</evidence>
<comment type="subcellular location">
    <subcellularLocation>
        <location evidence="1 8">Cell outer membrane</location>
        <topology evidence="1 8">Multi-pass membrane protein</topology>
    </subcellularLocation>
</comment>
<evidence type="ECO:0000259" key="11">
    <source>
        <dbReference type="Pfam" id="PF00593"/>
    </source>
</evidence>
<keyword evidence="14" id="KW-1185">Reference proteome</keyword>
<organism evidence="13 14">
    <name type="scientific">Neotamlana sedimentorum</name>
    <dbReference type="NCBI Taxonomy" id="1435349"/>
    <lineage>
        <taxon>Bacteria</taxon>
        <taxon>Pseudomonadati</taxon>
        <taxon>Bacteroidota</taxon>
        <taxon>Flavobacteriia</taxon>
        <taxon>Flavobacteriales</taxon>
        <taxon>Flavobacteriaceae</taxon>
        <taxon>Neotamlana</taxon>
    </lineage>
</organism>
<proteinExistence type="inferred from homology"/>
<keyword evidence="2 8" id="KW-0813">Transport</keyword>
<dbReference type="Gene3D" id="2.60.40.1120">
    <property type="entry name" value="Carboxypeptidase-like, regulatory domain"/>
    <property type="match status" value="1"/>
</dbReference>
<dbReference type="PATRIC" id="fig|1435349.4.peg.426"/>
<dbReference type="Pfam" id="PF07715">
    <property type="entry name" value="Plug"/>
    <property type="match status" value="1"/>
</dbReference>
<evidence type="ECO:0000256" key="10">
    <source>
        <dbReference type="SAM" id="SignalP"/>
    </source>
</evidence>
<sequence length="1083" mass="120784">MKYKYRSYTYALVVLCTLMSMCNITAQSRTIVSGSITGVADGLPLGGATIAEKDKDNRVINGVVADFNGNYSIAIKDPNNTLTFSFVGFVTKEVVPGAKTTINVQLEEDISQLDAVLLRGTKKVFTGEFEMDKRRIATAMETIDVKEISETVSSGIVDQLQGRLSGVDIVANSGEPGAGMSIRIRGTSSLNASSEPLIVINGVPFETEIDDLFDFSSADEEQYAAMIGVSPDDIEEISVLKDAAATAQFGSRAANGVLLIKTKRGTKGPARFSYSYKGTVGWQPDGIPMLNGDQYSTLIKDELIATNNQTEYPQIEYNPDYELYNLYNKNIDWIDEITRRGSTQEHFIGVSGGGEKSSYRVSASYKDQVGTTLGSAFKLFTARAILDYNISDKITISSELSYSHGDLDRSYAKDNSLGQQALRALALIKMPNQSIYQVDENGNYTDQYFTPTDAFQGNGVVYYNPVAMANLSRNNTENNRITPIFRFNYKPIKALDFRSIISFDINVDKTSRFVPEAAIGAAWTNSGANRSTFADAEFYVVRTDNRLIWNPGLGDNHSLFTSAAIQTYEKTSQGYAAVASNSPSNYIQTPIALTRIEGSGNDLTSTFTQNRTVAYNFMFNYQYLDRYILSGGIRSEGNSKFGSSYRYGVFPSIAGKWIISNEPFLVDYDFIDELGLRASYGVNGNSPSFNYGQYNTYTTYNYNYLDERPVYPNNMELTDLRWETVVQSNIGLTYSFFNNRLSGDLEFYQKKTIDMLTKNTSIPTTSGFSTVPFLNLGDVNNEGFELSVRTKIIDNEDFGLDFNFNVARNRNLITRITDAQDVEDGNPLATGPDGYLKRIQEGNPIGSFYGYRYLGVFSSSDDLIARDANGDIIYDIDGEPKNLVFNNGYEFRAGDAMYEDINKDGNINRLDVVYIGNANPLLYGGFGPTIRYKNFQVNAFFNYRYNQKIINIARMQTESMDSFDNQSTAVLRRWRFEGDQTDIPRAVLNSPVNTLGSDRFLEDASFMRLKYVTLRYNLPKPFIKKINFTNASVYVTGTNLLTFTKYSGADPETGNSSNWQNLGYDTNQTPRSQQVTVGLNLTF</sequence>
<dbReference type="InterPro" id="IPR012910">
    <property type="entry name" value="Plug_dom"/>
</dbReference>
<evidence type="ECO:0000256" key="6">
    <source>
        <dbReference type="ARBA" id="ARBA00023136"/>
    </source>
</evidence>
<dbReference type="Gene3D" id="2.170.130.10">
    <property type="entry name" value="TonB-dependent receptor, plug domain"/>
    <property type="match status" value="1"/>
</dbReference>
<dbReference type="SUPFAM" id="SSF49464">
    <property type="entry name" value="Carboxypeptidase regulatory domain-like"/>
    <property type="match status" value="1"/>
</dbReference>
<dbReference type="Pfam" id="PF13715">
    <property type="entry name" value="CarbopepD_reg_2"/>
    <property type="match status" value="1"/>
</dbReference>
<evidence type="ECO:0000313" key="14">
    <source>
        <dbReference type="Proteomes" id="UP000032578"/>
    </source>
</evidence>
<evidence type="ECO:0000313" key="13">
    <source>
        <dbReference type="EMBL" id="KJD37236.1"/>
    </source>
</evidence>
<reference evidence="13 14" key="1">
    <citation type="submission" date="2014-11" db="EMBL/GenBank/DDBJ databases">
        <title>Tamlana sedimentorum sp. nov., isolated from shallow sand sediments of the Sea of Japan.</title>
        <authorList>
            <person name="Romanenko L.A."/>
        </authorList>
    </citation>
    <scope>NUCLEOTIDE SEQUENCE [LARGE SCALE GENOMIC DNA]</scope>
    <source>
        <strain evidence="13 14">JCM 19808</strain>
    </source>
</reference>
<keyword evidence="4 8" id="KW-0812">Transmembrane</keyword>
<dbReference type="EMBL" id="JTDW01000001">
    <property type="protein sequence ID" value="KJD37236.1"/>
    <property type="molecule type" value="Genomic_DNA"/>
</dbReference>
<keyword evidence="3 8" id="KW-1134">Transmembrane beta strand</keyword>
<evidence type="ECO:0008006" key="15">
    <source>
        <dbReference type="Google" id="ProtNLM"/>
    </source>
</evidence>
<evidence type="ECO:0000256" key="8">
    <source>
        <dbReference type="PROSITE-ProRule" id="PRU01360"/>
    </source>
</evidence>
<dbReference type="InterPro" id="IPR008969">
    <property type="entry name" value="CarboxyPept-like_regulatory"/>
</dbReference>
<dbReference type="InterPro" id="IPR023996">
    <property type="entry name" value="TonB-dep_OMP_SusC/RagA"/>
</dbReference>
<name>A0A0D7WDN5_9FLAO</name>
<dbReference type="AlphaFoldDB" id="A0A0D7WDN5"/>
<dbReference type="SUPFAM" id="SSF56935">
    <property type="entry name" value="Porins"/>
    <property type="match status" value="1"/>
</dbReference>
<dbReference type="RefSeq" id="WP_044631229.1">
    <property type="nucleotide sequence ID" value="NZ_JTDW01000001.1"/>
</dbReference>
<dbReference type="GO" id="GO:0009279">
    <property type="term" value="C:cell outer membrane"/>
    <property type="evidence" value="ECO:0007669"/>
    <property type="project" value="UniProtKB-SubCell"/>
</dbReference>
<gene>
    <name evidence="13" type="ORF">PW52_02040</name>
</gene>
<comment type="similarity">
    <text evidence="8 9">Belongs to the TonB-dependent receptor family.</text>
</comment>
<dbReference type="InterPro" id="IPR036942">
    <property type="entry name" value="Beta-barrel_TonB_sf"/>
</dbReference>
<feature type="signal peptide" evidence="10">
    <location>
        <begin position="1"/>
        <end position="26"/>
    </location>
</feature>
<evidence type="ECO:0000256" key="1">
    <source>
        <dbReference type="ARBA" id="ARBA00004571"/>
    </source>
</evidence>
<evidence type="ECO:0000256" key="2">
    <source>
        <dbReference type="ARBA" id="ARBA00022448"/>
    </source>
</evidence>
<evidence type="ECO:0000256" key="7">
    <source>
        <dbReference type="ARBA" id="ARBA00023237"/>
    </source>
</evidence>
<keyword evidence="7 8" id="KW-0998">Cell outer membrane</keyword>
<evidence type="ECO:0000256" key="5">
    <source>
        <dbReference type="ARBA" id="ARBA00023077"/>
    </source>
</evidence>
<keyword evidence="6 8" id="KW-0472">Membrane</keyword>
<dbReference type="InterPro" id="IPR023997">
    <property type="entry name" value="TonB-dep_OMP_SusC/RagA_CS"/>
</dbReference>
<accession>A0A0D7WDN5</accession>
<dbReference type="InterPro" id="IPR000531">
    <property type="entry name" value="Beta-barrel_TonB"/>
</dbReference>
<feature type="domain" description="TonB-dependent receptor-like beta-barrel" evidence="11">
    <location>
        <begin position="442"/>
        <end position="830"/>
    </location>
</feature>
<dbReference type="Proteomes" id="UP000032578">
    <property type="component" value="Unassembled WGS sequence"/>
</dbReference>
<dbReference type="NCBIfam" id="TIGR04057">
    <property type="entry name" value="SusC_RagA_signa"/>
    <property type="match status" value="1"/>
</dbReference>
<feature type="chain" id="PRO_5002325686" description="TonB-dependent receptor" evidence="10">
    <location>
        <begin position="27"/>
        <end position="1083"/>
    </location>
</feature>
<dbReference type="Pfam" id="PF00593">
    <property type="entry name" value="TonB_dep_Rec_b-barrel"/>
    <property type="match status" value="1"/>
</dbReference>
<keyword evidence="10" id="KW-0732">Signal</keyword>
<dbReference type="InterPro" id="IPR039426">
    <property type="entry name" value="TonB-dep_rcpt-like"/>
</dbReference>
<dbReference type="InterPro" id="IPR037066">
    <property type="entry name" value="Plug_dom_sf"/>
</dbReference>
<comment type="caution">
    <text evidence="13">The sequence shown here is derived from an EMBL/GenBank/DDBJ whole genome shotgun (WGS) entry which is preliminary data.</text>
</comment>
<protein>
    <recommendedName>
        <fullName evidence="15">TonB-dependent receptor</fullName>
    </recommendedName>
</protein>
<evidence type="ECO:0000256" key="4">
    <source>
        <dbReference type="ARBA" id="ARBA00022692"/>
    </source>
</evidence>
<evidence type="ECO:0000256" key="3">
    <source>
        <dbReference type="ARBA" id="ARBA00022452"/>
    </source>
</evidence>
<dbReference type="PROSITE" id="PS52016">
    <property type="entry name" value="TONB_DEPENDENT_REC_3"/>
    <property type="match status" value="1"/>
</dbReference>
<dbReference type="OrthoDB" id="1019466at2"/>
<evidence type="ECO:0000259" key="12">
    <source>
        <dbReference type="Pfam" id="PF07715"/>
    </source>
</evidence>
<feature type="domain" description="TonB-dependent receptor plug" evidence="12">
    <location>
        <begin position="133"/>
        <end position="257"/>
    </location>
</feature>
<dbReference type="Gene3D" id="2.40.170.20">
    <property type="entry name" value="TonB-dependent receptor, beta-barrel domain"/>
    <property type="match status" value="1"/>
</dbReference>
<dbReference type="NCBIfam" id="TIGR04056">
    <property type="entry name" value="OMP_RagA_SusC"/>
    <property type="match status" value="1"/>
</dbReference>
<keyword evidence="5 9" id="KW-0798">TonB box</keyword>
<dbReference type="STRING" id="1435349.PW52_02040"/>